<feature type="compositionally biased region" description="Low complexity" evidence="1">
    <location>
        <begin position="233"/>
        <end position="263"/>
    </location>
</feature>
<protein>
    <submittedName>
        <fullName evidence="2">Uncharacterized protein</fullName>
    </submittedName>
</protein>
<sequence length="439" mass="46824">MGVYIYAKTLETNCPVTIDFLNRGTTNASCCEYDPEDCETLYQGSVYREYYQRCNGQPSCTIQVSWIPTPCDQDVYLERTNYMKMDFYCISDQALDTCENLVATDSPTFLWNSGYPSSPMSGSTCSCSVEVDCETTITITAIDLRLESSGGECKQAIVIEDGGSTVSFDCSSNNDYLPTVLYTSTSHFIEISINNELGTTGGYYFISVQGTNPSGSIRLACGTTSQASPNTESSLLPVCPSSVSTTTASTTSETTPSSYRSSTMTISPSTVQTTLVDSSTVSENTIVSSTYNTVIQNTDSVATTDDAVTQDTTIQNTNSATDPVTTASSMMTEMLTKYDTNMLTSSTTTGGDMSATALISTTVTSATGSTISSTMSTDGTTALKSSYIANMSTINVSSLSGFNTMLITTDGSLLNQTWPLQTNTNNLSNIGNLIVAFSM</sequence>
<gene>
    <name evidence="2" type="ORF">FSP39_007222</name>
</gene>
<reference evidence="2" key="1">
    <citation type="submission" date="2019-08" db="EMBL/GenBank/DDBJ databases">
        <title>The improved chromosome-level genome for the pearl oyster Pinctada fucata martensii using PacBio sequencing and Hi-C.</title>
        <authorList>
            <person name="Zheng Z."/>
        </authorList>
    </citation>
    <scope>NUCLEOTIDE SEQUENCE</scope>
    <source>
        <strain evidence="2">ZZ-2019</strain>
        <tissue evidence="2">Adductor muscle</tissue>
    </source>
</reference>
<accession>A0AA89C6T5</accession>
<dbReference type="InterPro" id="IPR035914">
    <property type="entry name" value="Sperma_CUB_dom_sf"/>
</dbReference>
<dbReference type="EMBL" id="VSWD01000007">
    <property type="protein sequence ID" value="KAK3097185.1"/>
    <property type="molecule type" value="Genomic_DNA"/>
</dbReference>
<dbReference type="AlphaFoldDB" id="A0AA89C6T5"/>
<dbReference type="Proteomes" id="UP001186944">
    <property type="component" value="Unassembled WGS sequence"/>
</dbReference>
<evidence type="ECO:0000313" key="3">
    <source>
        <dbReference type="Proteomes" id="UP001186944"/>
    </source>
</evidence>
<keyword evidence="3" id="KW-1185">Reference proteome</keyword>
<comment type="caution">
    <text evidence="2">The sequence shown here is derived from an EMBL/GenBank/DDBJ whole genome shotgun (WGS) entry which is preliminary data.</text>
</comment>
<evidence type="ECO:0000256" key="1">
    <source>
        <dbReference type="SAM" id="MobiDB-lite"/>
    </source>
</evidence>
<dbReference type="SUPFAM" id="SSF49854">
    <property type="entry name" value="Spermadhesin, CUB domain"/>
    <property type="match status" value="1"/>
</dbReference>
<name>A0AA89C6T5_PINIB</name>
<evidence type="ECO:0000313" key="2">
    <source>
        <dbReference type="EMBL" id="KAK3097185.1"/>
    </source>
</evidence>
<feature type="region of interest" description="Disordered" evidence="1">
    <location>
        <begin position="232"/>
        <end position="265"/>
    </location>
</feature>
<dbReference type="CDD" id="cd22823">
    <property type="entry name" value="Gal_Rha_Lectin"/>
    <property type="match status" value="1"/>
</dbReference>
<proteinExistence type="predicted"/>
<organism evidence="2 3">
    <name type="scientific">Pinctada imbricata</name>
    <name type="common">Atlantic pearl-oyster</name>
    <name type="synonym">Pinctada martensii</name>
    <dbReference type="NCBI Taxonomy" id="66713"/>
    <lineage>
        <taxon>Eukaryota</taxon>
        <taxon>Metazoa</taxon>
        <taxon>Spiralia</taxon>
        <taxon>Lophotrochozoa</taxon>
        <taxon>Mollusca</taxon>
        <taxon>Bivalvia</taxon>
        <taxon>Autobranchia</taxon>
        <taxon>Pteriomorphia</taxon>
        <taxon>Pterioida</taxon>
        <taxon>Pterioidea</taxon>
        <taxon>Pteriidae</taxon>
        <taxon>Pinctada</taxon>
    </lineage>
</organism>